<sequence>MLQFPQFLTYVLFSMLFLLPRFLLEELLLRDLHSKELFLLQGCLLVFGHFQFPGVSIFGYKTFHKLLYMHSIKIS</sequence>
<evidence type="ECO:0000256" key="1">
    <source>
        <dbReference type="SAM" id="Phobius"/>
    </source>
</evidence>
<dbReference type="Proteomes" id="UP000030687">
    <property type="component" value="Unassembled WGS sequence"/>
</dbReference>
<keyword evidence="1" id="KW-1133">Transmembrane helix</keyword>
<evidence type="ECO:0000313" key="3">
    <source>
        <dbReference type="Proteomes" id="UP000030687"/>
    </source>
</evidence>
<reference evidence="2 3" key="1">
    <citation type="submission" date="2013-10" db="EMBL/GenBank/DDBJ databases">
        <authorList>
            <consortium name="International Citrus Genome Consortium"/>
            <person name="Jenkins J."/>
            <person name="Schmutz J."/>
            <person name="Prochnik S."/>
            <person name="Rokhsar D."/>
            <person name="Gmitter F."/>
            <person name="Ollitrault P."/>
            <person name="Machado M."/>
            <person name="Talon M."/>
            <person name="Wincker P."/>
            <person name="Jaillon O."/>
            <person name="Morgante M."/>
        </authorList>
    </citation>
    <scope>NUCLEOTIDE SEQUENCE</scope>
    <source>
        <strain evidence="3">cv. Clemenules</strain>
    </source>
</reference>
<keyword evidence="1" id="KW-0812">Transmembrane</keyword>
<accession>V4RJG1</accession>
<dbReference type="EMBL" id="KI537036">
    <property type="protein sequence ID" value="ESR34198.1"/>
    <property type="molecule type" value="Genomic_DNA"/>
</dbReference>
<keyword evidence="1" id="KW-0472">Membrane</keyword>
<organism evidence="2 3">
    <name type="scientific">Citrus clementina</name>
    <name type="common">Clementine</name>
    <name type="synonym">Citrus deliciosa x Citrus sinensis</name>
    <dbReference type="NCBI Taxonomy" id="85681"/>
    <lineage>
        <taxon>Eukaryota</taxon>
        <taxon>Viridiplantae</taxon>
        <taxon>Streptophyta</taxon>
        <taxon>Embryophyta</taxon>
        <taxon>Tracheophyta</taxon>
        <taxon>Spermatophyta</taxon>
        <taxon>Magnoliopsida</taxon>
        <taxon>eudicotyledons</taxon>
        <taxon>Gunneridae</taxon>
        <taxon>Pentapetalae</taxon>
        <taxon>rosids</taxon>
        <taxon>malvids</taxon>
        <taxon>Sapindales</taxon>
        <taxon>Rutaceae</taxon>
        <taxon>Aurantioideae</taxon>
        <taxon>Citrus</taxon>
    </lineage>
</organism>
<gene>
    <name evidence="2" type="ORF">CICLE_v10006367mg</name>
</gene>
<dbReference type="AlphaFoldDB" id="V4RJG1"/>
<dbReference type="InParanoid" id="V4RJG1"/>
<feature type="transmembrane region" description="Helical" evidence="1">
    <location>
        <begin position="39"/>
        <end position="60"/>
    </location>
</feature>
<name>V4RJG1_CITCL</name>
<proteinExistence type="predicted"/>
<feature type="transmembrane region" description="Helical" evidence="1">
    <location>
        <begin position="7"/>
        <end position="24"/>
    </location>
</feature>
<evidence type="ECO:0000313" key="2">
    <source>
        <dbReference type="EMBL" id="ESR34198.1"/>
    </source>
</evidence>
<dbReference type="KEGG" id="cic:CICLE_v10006367mg"/>
<protein>
    <submittedName>
        <fullName evidence="2">Uncharacterized protein</fullName>
    </submittedName>
</protein>
<keyword evidence="3" id="KW-1185">Reference proteome</keyword>
<dbReference type="Gramene" id="ESR34198">
    <property type="protein sequence ID" value="ESR34198"/>
    <property type="gene ID" value="CICLE_v10006367mg"/>
</dbReference>